<accession>A0A2N5DPJ2</accession>
<proteinExistence type="predicted"/>
<evidence type="ECO:0000256" key="1">
    <source>
        <dbReference type="SAM" id="MobiDB-lite"/>
    </source>
</evidence>
<dbReference type="AlphaFoldDB" id="A0A2N5DPJ2"/>
<dbReference type="OrthoDB" id="7191321at2"/>
<dbReference type="RefSeq" id="WP_101717151.1">
    <property type="nucleotide sequence ID" value="NZ_PJRS01000011.1"/>
</dbReference>
<name>A0A2N5DPJ2_9CAUL</name>
<protein>
    <submittedName>
        <fullName evidence="2">Uncharacterized protein</fullName>
    </submittedName>
</protein>
<feature type="region of interest" description="Disordered" evidence="1">
    <location>
        <begin position="75"/>
        <end position="98"/>
    </location>
</feature>
<dbReference type="EMBL" id="PJRS01000011">
    <property type="protein sequence ID" value="PLR27954.1"/>
    <property type="molecule type" value="Genomic_DNA"/>
</dbReference>
<evidence type="ECO:0000313" key="2">
    <source>
        <dbReference type="EMBL" id="PLR27954.1"/>
    </source>
</evidence>
<keyword evidence="3" id="KW-1185">Reference proteome</keyword>
<gene>
    <name evidence="2" type="ORF">SGCZBJ_06290</name>
</gene>
<evidence type="ECO:0000313" key="3">
    <source>
        <dbReference type="Proteomes" id="UP000234479"/>
    </source>
</evidence>
<organism evidence="2 3">
    <name type="scientific">Caulobacter zeae</name>
    <dbReference type="NCBI Taxonomy" id="2055137"/>
    <lineage>
        <taxon>Bacteria</taxon>
        <taxon>Pseudomonadati</taxon>
        <taxon>Pseudomonadota</taxon>
        <taxon>Alphaproteobacteria</taxon>
        <taxon>Caulobacterales</taxon>
        <taxon>Caulobacteraceae</taxon>
        <taxon>Caulobacter</taxon>
    </lineage>
</organism>
<dbReference type="Proteomes" id="UP000234479">
    <property type="component" value="Unassembled WGS sequence"/>
</dbReference>
<reference evidence="2 3" key="1">
    <citation type="submission" date="2017-12" db="EMBL/GenBank/DDBJ databases">
        <title>The genome sequence of Caulobacter sp. 410.</title>
        <authorList>
            <person name="Gao J."/>
            <person name="Mao X."/>
            <person name="Sun J."/>
        </authorList>
    </citation>
    <scope>NUCLEOTIDE SEQUENCE [LARGE SCALE GENOMIC DNA]</scope>
    <source>
        <strain evidence="2 3">410</strain>
    </source>
</reference>
<sequence length="98" mass="10522">MSPTFEDALEVVLSHLDNPPAEGTPEDEAFLAALGEVLVASQGGLDNDDGAKQAIVIDDDLRTRLEAIAHRRRLNPFGEHPDGIGPTLGMDLRVKPPQ</sequence>
<comment type="caution">
    <text evidence="2">The sequence shown here is derived from an EMBL/GenBank/DDBJ whole genome shotgun (WGS) entry which is preliminary data.</text>
</comment>